<dbReference type="GO" id="GO:0005763">
    <property type="term" value="C:mitochondrial small ribosomal subunit"/>
    <property type="evidence" value="ECO:0007669"/>
    <property type="project" value="InterPro"/>
</dbReference>
<dbReference type="EMBL" id="NIVC01000169">
    <property type="protein sequence ID" value="PAA88953.1"/>
    <property type="molecule type" value="Genomic_DNA"/>
</dbReference>
<organism evidence="9 11">
    <name type="scientific">Macrostomum lignano</name>
    <dbReference type="NCBI Taxonomy" id="282301"/>
    <lineage>
        <taxon>Eukaryota</taxon>
        <taxon>Metazoa</taxon>
        <taxon>Spiralia</taxon>
        <taxon>Lophotrochozoa</taxon>
        <taxon>Platyhelminthes</taxon>
        <taxon>Rhabditophora</taxon>
        <taxon>Macrostomorpha</taxon>
        <taxon>Macrostomida</taxon>
        <taxon>Macrostomidae</taxon>
        <taxon>Macrostomum</taxon>
    </lineage>
</organism>
<keyword evidence="11" id="KW-1185">Reference proteome</keyword>
<dbReference type="InterPro" id="IPR040055">
    <property type="entry name" value="Ribosomal_uS10m"/>
</dbReference>
<accession>A0A267GSG9</accession>
<dbReference type="STRING" id="282301.A0A267GSG9"/>
<dbReference type="SMART" id="SM01403">
    <property type="entry name" value="Ribosomal_S10"/>
    <property type="match status" value="1"/>
</dbReference>
<evidence type="ECO:0000256" key="1">
    <source>
        <dbReference type="ARBA" id="ARBA00004173"/>
    </source>
</evidence>
<dbReference type="PANTHER" id="PTHR13334:SF4">
    <property type="entry name" value="SMALL RIBOSOMAL SUBUNIT PROTEIN US10M"/>
    <property type="match status" value="1"/>
</dbReference>
<dbReference type="OrthoDB" id="366214at2759"/>
<gene>
    <name evidence="10" type="ORF">BOX15_Mlig016988g4</name>
    <name evidence="9" type="ORF">BOX15_Mlig016988g6</name>
</gene>
<dbReference type="InterPro" id="IPR027486">
    <property type="entry name" value="Ribosomal_uS10_dom"/>
</dbReference>
<comment type="subcellular location">
    <subcellularLocation>
        <location evidence="1">Mitochondrion</location>
    </subcellularLocation>
</comment>
<evidence type="ECO:0000313" key="11">
    <source>
        <dbReference type="Proteomes" id="UP000215902"/>
    </source>
</evidence>
<evidence type="ECO:0000256" key="2">
    <source>
        <dbReference type="ARBA" id="ARBA00007102"/>
    </source>
</evidence>
<dbReference type="PANTHER" id="PTHR13334">
    <property type="entry name" value="MITOCHONDRIAL 28S RIBOSOMAL PROTEIN S10"/>
    <property type="match status" value="1"/>
</dbReference>
<evidence type="ECO:0000256" key="4">
    <source>
        <dbReference type="ARBA" id="ARBA00023128"/>
    </source>
</evidence>
<dbReference type="Gene3D" id="3.30.70.600">
    <property type="entry name" value="Ribosomal protein S10 domain"/>
    <property type="match status" value="1"/>
</dbReference>
<dbReference type="Proteomes" id="UP000215902">
    <property type="component" value="Unassembled WGS sequence"/>
</dbReference>
<dbReference type="SUPFAM" id="SSF54999">
    <property type="entry name" value="Ribosomal protein S10"/>
    <property type="match status" value="1"/>
</dbReference>
<reference evidence="9 11" key="1">
    <citation type="submission" date="2017-06" db="EMBL/GenBank/DDBJ databases">
        <title>A platform for efficient transgenesis in Macrostomum lignano, a flatworm model organism for stem cell research.</title>
        <authorList>
            <person name="Berezikov E."/>
        </authorList>
    </citation>
    <scope>NUCLEOTIDE SEQUENCE [LARGE SCALE GENOMIC DNA]</scope>
    <source>
        <strain evidence="9">DV1</strain>
        <tissue evidence="9">Whole organism</tissue>
    </source>
</reference>
<evidence type="ECO:0000256" key="5">
    <source>
        <dbReference type="ARBA" id="ARBA00023274"/>
    </source>
</evidence>
<comment type="similarity">
    <text evidence="2">Belongs to the universal ribosomal protein uS10 family.</text>
</comment>
<dbReference type="EMBL" id="NIVC01000153">
    <property type="protein sequence ID" value="PAA89326.1"/>
    <property type="molecule type" value="Genomic_DNA"/>
</dbReference>
<feature type="domain" description="Small ribosomal subunit protein uS10" evidence="8">
    <location>
        <begin position="66"/>
        <end position="163"/>
    </location>
</feature>
<evidence type="ECO:0000259" key="8">
    <source>
        <dbReference type="SMART" id="SM01403"/>
    </source>
</evidence>
<keyword evidence="3" id="KW-0689">Ribosomal protein</keyword>
<evidence type="ECO:0000256" key="7">
    <source>
        <dbReference type="ARBA" id="ARBA00035544"/>
    </source>
</evidence>
<evidence type="ECO:0000256" key="3">
    <source>
        <dbReference type="ARBA" id="ARBA00022980"/>
    </source>
</evidence>
<sequence>TMLPFRLVNISQQIVQAMGTKLWISHQTRGVMQVASCSTNTLTAQLQSSQSEQQHREVDDLIARMQVQLKGHDPAVMDSYEKFVCMVSQELSLPMRVEDRNRPHFVRLTLNRSPFIHKKHMRQYEFRTYCKTLHFSKLTGSTASVFLEYIQRNLPEGMAMQVRKERLEPLTEFLHKLNGEDAVAPTDSSNN</sequence>
<protein>
    <recommendedName>
        <fullName evidence="6">Small ribosomal subunit protein uS10m</fullName>
    </recommendedName>
    <alternativeName>
        <fullName evidence="7">28S ribosomal protein S10, mitochondrial</fullName>
    </alternativeName>
</protein>
<evidence type="ECO:0000256" key="6">
    <source>
        <dbReference type="ARBA" id="ARBA00035261"/>
    </source>
</evidence>
<keyword evidence="4" id="KW-0496">Mitochondrion</keyword>
<comment type="caution">
    <text evidence="9">The sequence shown here is derived from an EMBL/GenBank/DDBJ whole genome shotgun (WGS) entry which is preliminary data.</text>
</comment>
<feature type="non-terminal residue" evidence="9">
    <location>
        <position position="1"/>
    </location>
</feature>
<evidence type="ECO:0000313" key="9">
    <source>
        <dbReference type="EMBL" id="PAA88953.1"/>
    </source>
</evidence>
<dbReference type="Pfam" id="PF00338">
    <property type="entry name" value="Ribosomal_S10"/>
    <property type="match status" value="1"/>
</dbReference>
<evidence type="ECO:0000313" key="10">
    <source>
        <dbReference type="EMBL" id="PAA89326.1"/>
    </source>
</evidence>
<dbReference type="AlphaFoldDB" id="A0A267GSG9"/>
<keyword evidence="5" id="KW-0687">Ribonucleoprotein</keyword>
<proteinExistence type="inferred from homology"/>
<name>A0A267GSG9_9PLAT</name>
<dbReference type="InterPro" id="IPR036838">
    <property type="entry name" value="Ribosomal_uS10_dom_sf"/>
</dbReference>